<dbReference type="PANTHER" id="PTHR30429:SF3">
    <property type="entry name" value="LIPOPROTEIN"/>
    <property type="match status" value="1"/>
</dbReference>
<evidence type="ECO:0000256" key="4">
    <source>
        <dbReference type="ARBA" id="ARBA00023139"/>
    </source>
</evidence>
<evidence type="ECO:0000256" key="6">
    <source>
        <dbReference type="PIRNR" id="PIRNR002854"/>
    </source>
</evidence>
<keyword evidence="3" id="KW-0472">Membrane</keyword>
<evidence type="ECO:0000313" key="9">
    <source>
        <dbReference type="Proteomes" id="UP000050969"/>
    </source>
</evidence>
<dbReference type="InterPro" id="IPR004872">
    <property type="entry name" value="Lipoprotein_NlpA"/>
</dbReference>
<dbReference type="PATRIC" id="fig|1293598.4.peg.1665"/>
<keyword evidence="5 6" id="KW-0449">Lipoprotein</keyword>
<dbReference type="Gene3D" id="3.40.190.10">
    <property type="entry name" value="Periplasmic binding protein-like II"/>
    <property type="match status" value="2"/>
</dbReference>
<evidence type="ECO:0000256" key="7">
    <source>
        <dbReference type="PIRSR" id="PIRSR002854-1"/>
    </source>
</evidence>
<name>A0A0R2MY94_9LACO</name>
<evidence type="ECO:0000256" key="5">
    <source>
        <dbReference type="ARBA" id="ARBA00023288"/>
    </source>
</evidence>
<dbReference type="PIRSF" id="PIRSF002854">
    <property type="entry name" value="MetQ"/>
    <property type="match status" value="1"/>
</dbReference>
<dbReference type="PANTHER" id="PTHR30429">
    <property type="entry name" value="D-METHIONINE-BINDING LIPOPROTEIN METQ"/>
    <property type="match status" value="1"/>
</dbReference>
<proteinExistence type="inferred from homology"/>
<comment type="caution">
    <text evidence="8">The sequence shown here is derived from an EMBL/GenBank/DDBJ whole genome shotgun (WGS) entry which is preliminary data.</text>
</comment>
<accession>A0A0R2MY94</accession>
<reference evidence="8 9" key="1">
    <citation type="journal article" date="2015" name="Genome Announc.">
        <title>Expanding the biotechnology potential of lactobacilli through comparative genomics of 213 strains and associated genera.</title>
        <authorList>
            <person name="Sun Z."/>
            <person name="Harris H.M."/>
            <person name="McCann A."/>
            <person name="Guo C."/>
            <person name="Argimon S."/>
            <person name="Zhang W."/>
            <person name="Yang X."/>
            <person name="Jeffery I.B."/>
            <person name="Cooney J.C."/>
            <person name="Kagawa T.F."/>
            <person name="Liu W."/>
            <person name="Song Y."/>
            <person name="Salvetti E."/>
            <person name="Wrobel A."/>
            <person name="Rasinkangas P."/>
            <person name="Parkhill J."/>
            <person name="Rea M.C."/>
            <person name="O'Sullivan O."/>
            <person name="Ritari J."/>
            <person name="Douillard F.P."/>
            <person name="Paul Ross R."/>
            <person name="Yang R."/>
            <person name="Briner A.E."/>
            <person name="Felis G.E."/>
            <person name="de Vos W.M."/>
            <person name="Barrangou R."/>
            <person name="Klaenhammer T.R."/>
            <person name="Caufield P.W."/>
            <person name="Cui Y."/>
            <person name="Zhang H."/>
            <person name="O'Toole P.W."/>
        </authorList>
    </citation>
    <scope>NUCLEOTIDE SEQUENCE [LARGE SCALE GENOMIC DNA]</scope>
    <source>
        <strain evidence="8 9">DSM 24301</strain>
    </source>
</reference>
<dbReference type="GO" id="GO:0016020">
    <property type="term" value="C:membrane"/>
    <property type="evidence" value="ECO:0007669"/>
    <property type="project" value="UniProtKB-SubCell"/>
</dbReference>
<dbReference type="STRING" id="1293598.IV56_GL001599"/>
<gene>
    <name evidence="8" type="ORF">IV56_GL001599</name>
</gene>
<protein>
    <recommendedName>
        <fullName evidence="6">Lipoprotein</fullName>
    </recommendedName>
</protein>
<organism evidence="8 9">
    <name type="scientific">Lacticaseibacillus saniviri JCM 17471 = DSM 24301</name>
    <dbReference type="NCBI Taxonomy" id="1293598"/>
    <lineage>
        <taxon>Bacteria</taxon>
        <taxon>Bacillati</taxon>
        <taxon>Bacillota</taxon>
        <taxon>Bacilli</taxon>
        <taxon>Lactobacillales</taxon>
        <taxon>Lactobacillaceae</taxon>
        <taxon>Lacticaseibacillus</taxon>
    </lineage>
</organism>
<evidence type="ECO:0000313" key="8">
    <source>
        <dbReference type="EMBL" id="KRO18465.1"/>
    </source>
</evidence>
<dbReference type="AlphaFoldDB" id="A0A0R2MY94"/>
<evidence type="ECO:0000256" key="1">
    <source>
        <dbReference type="ARBA" id="ARBA00004635"/>
    </source>
</evidence>
<feature type="lipid moiety-binding region" description="S-diacylglycerol cysteine" evidence="7">
    <location>
        <position position="47"/>
    </location>
</feature>
<keyword evidence="2" id="KW-0732">Signal</keyword>
<comment type="subcellular location">
    <subcellularLocation>
        <location evidence="1">Membrane</location>
        <topology evidence="1">Lipid-anchor</topology>
    </subcellularLocation>
</comment>
<evidence type="ECO:0000256" key="3">
    <source>
        <dbReference type="ARBA" id="ARBA00023136"/>
    </source>
</evidence>
<keyword evidence="9" id="KW-1185">Reference proteome</keyword>
<keyword evidence="4" id="KW-0564">Palmitate</keyword>
<dbReference type="Pfam" id="PF03180">
    <property type="entry name" value="Lipoprotein_9"/>
    <property type="match status" value="1"/>
</dbReference>
<comment type="similarity">
    <text evidence="6">Belongs to the nlpA lipoprotein family.</text>
</comment>
<evidence type="ECO:0000256" key="2">
    <source>
        <dbReference type="ARBA" id="ARBA00022729"/>
    </source>
</evidence>
<dbReference type="Proteomes" id="UP000050969">
    <property type="component" value="Unassembled WGS sequence"/>
</dbReference>
<dbReference type="EMBL" id="JQCE01000005">
    <property type="protein sequence ID" value="KRO18465.1"/>
    <property type="molecule type" value="Genomic_DNA"/>
</dbReference>
<dbReference type="SUPFAM" id="SSF53850">
    <property type="entry name" value="Periplasmic binding protein-like II"/>
    <property type="match status" value="1"/>
</dbReference>
<sequence>MKKDSVESIFTTKVSLFCFQNLEGMMMKKWFLATLALVILGVGLAGCGQSAASKTTANKVVKLGVVGADNRVWEAVGKTLKKEGITLKIVQFSDYNQPNTALVDHDIDLNAFQHQFFLDNWNKTHHADVVSIGRTLIAPLAVYSKKVSSLKDIKKGDSIALPNDPTNEGRALQLLETAGLIKVADKALPTTRDVTANPLKLKLKALDAAQTASSLADVDASVINSGVAQDAKLNPKKAIYTEKVTKKSKPWINIIAANKKDKNNATYRKVVKAYQTKATADLIAKLYNDGEVPAWNQKF</sequence>